<dbReference type="InterPro" id="IPR022786">
    <property type="entry name" value="Geminin/Multicilin"/>
</dbReference>
<dbReference type="AlphaFoldDB" id="A0A0R3U9Z1"/>
<reference evidence="1 2" key="2">
    <citation type="submission" date="2018-10" db="EMBL/GenBank/DDBJ databases">
        <authorList>
            <consortium name="Pathogen Informatics"/>
        </authorList>
    </citation>
    <scope>NUCLEOTIDE SEQUENCE [LARGE SCALE GENOMIC DNA]</scope>
</reference>
<evidence type="ECO:0000313" key="1">
    <source>
        <dbReference type="EMBL" id="VDD77737.1"/>
    </source>
</evidence>
<dbReference type="SUPFAM" id="SSF111469">
    <property type="entry name" value="Geminin coiled-coil domain"/>
    <property type="match status" value="1"/>
</dbReference>
<dbReference type="Gene3D" id="1.20.5.1180">
    <property type="entry name" value="Geminin coiled-coil domain"/>
    <property type="match status" value="1"/>
</dbReference>
<gene>
    <name evidence="1" type="ORF">MCOS_LOCUS3740</name>
</gene>
<organism evidence="3">
    <name type="scientific">Mesocestoides corti</name>
    <name type="common">Flatworm</name>
    <dbReference type="NCBI Taxonomy" id="53468"/>
    <lineage>
        <taxon>Eukaryota</taxon>
        <taxon>Metazoa</taxon>
        <taxon>Spiralia</taxon>
        <taxon>Lophotrochozoa</taxon>
        <taxon>Platyhelminthes</taxon>
        <taxon>Cestoda</taxon>
        <taxon>Eucestoda</taxon>
        <taxon>Cyclophyllidea</taxon>
        <taxon>Mesocestoididae</taxon>
        <taxon>Mesocestoides</taxon>
    </lineage>
</organism>
<dbReference type="STRING" id="53468.A0A0R3U9Z1"/>
<evidence type="ECO:0000313" key="2">
    <source>
        <dbReference type="Proteomes" id="UP000267029"/>
    </source>
</evidence>
<sequence length="143" mass="15935">MIVNRRGLSVRSVGNDYLKKETLGKETRKESVGKEPIAAFRNKENDDNVNKEALVKQKNTACLSIFKETSSSVCQHCGAARLALKSPQQSHASTQAPDGIAKELEMLCCEEPPVEYWKELAESRRLALVESLAENEEVRFAVL</sequence>
<dbReference type="OrthoDB" id="10043826at2759"/>
<dbReference type="WBParaSite" id="MCOS_0000373901-mRNA-1">
    <property type="protein sequence ID" value="MCOS_0000373901-mRNA-1"/>
    <property type="gene ID" value="MCOS_0000373901"/>
</dbReference>
<proteinExistence type="predicted"/>
<accession>A0A0R3U9Z1</accession>
<name>A0A0R3U9Z1_MESCO</name>
<dbReference type="Pfam" id="PF07412">
    <property type="entry name" value="Geminin"/>
    <property type="match status" value="1"/>
</dbReference>
<dbReference type="EMBL" id="UXSR01000961">
    <property type="protein sequence ID" value="VDD77737.1"/>
    <property type="molecule type" value="Genomic_DNA"/>
</dbReference>
<dbReference type="Proteomes" id="UP000267029">
    <property type="component" value="Unassembled WGS sequence"/>
</dbReference>
<reference evidence="3" key="1">
    <citation type="submission" date="2017-02" db="UniProtKB">
        <authorList>
            <consortium name="WormBaseParasite"/>
        </authorList>
    </citation>
    <scope>IDENTIFICATION</scope>
</reference>
<keyword evidence="2" id="KW-1185">Reference proteome</keyword>
<dbReference type="GO" id="GO:0006275">
    <property type="term" value="P:regulation of DNA replication"/>
    <property type="evidence" value="ECO:0007669"/>
    <property type="project" value="InterPro"/>
</dbReference>
<protein>
    <submittedName>
        <fullName evidence="3">Geminin</fullName>
    </submittedName>
</protein>
<evidence type="ECO:0000313" key="3">
    <source>
        <dbReference type="WBParaSite" id="MCOS_0000373901-mRNA-1"/>
    </source>
</evidence>